<keyword evidence="5" id="KW-0571">Peptide transport</keyword>
<dbReference type="GO" id="GO:0030288">
    <property type="term" value="C:outer membrane-bounded periplasmic space"/>
    <property type="evidence" value="ECO:0007669"/>
    <property type="project" value="UniProtKB-ARBA"/>
</dbReference>
<evidence type="ECO:0000259" key="7">
    <source>
        <dbReference type="Pfam" id="PF00496"/>
    </source>
</evidence>
<evidence type="ECO:0000256" key="2">
    <source>
        <dbReference type="ARBA" id="ARBA00005695"/>
    </source>
</evidence>
<dbReference type="SUPFAM" id="SSF53850">
    <property type="entry name" value="Periplasmic binding protein-like II"/>
    <property type="match status" value="1"/>
</dbReference>
<dbReference type="InterPro" id="IPR000914">
    <property type="entry name" value="SBP_5_dom"/>
</dbReference>
<proteinExistence type="inferred from homology"/>
<evidence type="ECO:0000256" key="4">
    <source>
        <dbReference type="ARBA" id="ARBA00022729"/>
    </source>
</evidence>
<comment type="similarity">
    <text evidence="2">Belongs to the bacterial solute-binding protein 5 family.</text>
</comment>
<dbReference type="Proteomes" id="UP000522007">
    <property type="component" value="Unassembled WGS sequence"/>
</dbReference>
<name>A0A7X0T860_LISWE</name>
<gene>
    <name evidence="8" type="ORF">HB853_15185</name>
</gene>
<evidence type="ECO:0000313" key="9">
    <source>
        <dbReference type="Proteomes" id="UP000522007"/>
    </source>
</evidence>
<dbReference type="FunFam" id="3.10.105.10:FF:000001">
    <property type="entry name" value="Oligopeptide ABC transporter, oligopeptide-binding protein"/>
    <property type="match status" value="1"/>
</dbReference>
<dbReference type="PROSITE" id="PS51257">
    <property type="entry name" value="PROKAR_LIPOPROTEIN"/>
    <property type="match status" value="1"/>
</dbReference>
<accession>A0A7X0T860</accession>
<keyword evidence="5" id="KW-0653">Protein transport</keyword>
<dbReference type="GO" id="GO:0043190">
    <property type="term" value="C:ATP-binding cassette (ABC) transporter complex"/>
    <property type="evidence" value="ECO:0007669"/>
    <property type="project" value="InterPro"/>
</dbReference>
<dbReference type="GO" id="GO:1904680">
    <property type="term" value="F:peptide transmembrane transporter activity"/>
    <property type="evidence" value="ECO:0007669"/>
    <property type="project" value="TreeGrafter"/>
</dbReference>
<dbReference type="InterPro" id="IPR039424">
    <property type="entry name" value="SBP_5"/>
</dbReference>
<evidence type="ECO:0000256" key="3">
    <source>
        <dbReference type="ARBA" id="ARBA00022448"/>
    </source>
</evidence>
<dbReference type="Gene3D" id="3.10.105.10">
    <property type="entry name" value="Dipeptide-binding Protein, Domain 3"/>
    <property type="match status" value="1"/>
</dbReference>
<sequence>MKKRVALICIMILSISTFLMACGGNKDEASKSQGKKTLKIMENAEVSSMDSTLSQDVPSFTEQGQVFEGLYTLNDKDQAVPAIAKDMPTLSEDQKTYTIKLRDDAKWSNGTKVTAKDFIFAWKKLANPDTAAQYSFLLDGTVKNGTDVINGKKSVDELGIKALDDYTIEIQLEQPVPYFTSLLAFNSFYPQNEDYVKEQGEKYAQSSENMIYNGPFVMKGWTNTEKAWTLEKNPEYWDKKNVKSDKIEVSVVKAPNTAVNLYDTGKLDVATLSGDYASQKSNDKDYHSELDAYVTHLKLNQELDGKKTPLANENLRKALSLAVDKESLTKKILADGSKAIYGYVPEKFVTNPETGEDFRKESGDYMKQDKTEAKSYFDKAKQELGGGEVTVELLNSDLESSKKVGEYLQSQLESALPGLKVNLKTVPKKNLLQLTREQKYEIVLSNWGPDFQDPLTFLGNYTTGNTYNASGYSSADYDKMINATSTTLTTQPEKRWETFIDAEKLLIETDAAMIPLYQTAVCNLKKDTVKGIVHHNFGTSFSYKGAYVE</sequence>
<dbReference type="CDD" id="cd08504">
    <property type="entry name" value="PBP2_OppA"/>
    <property type="match status" value="1"/>
</dbReference>
<dbReference type="Pfam" id="PF00496">
    <property type="entry name" value="SBP_bac_5"/>
    <property type="match status" value="1"/>
</dbReference>
<feature type="signal peptide" evidence="6">
    <location>
        <begin position="1"/>
        <end position="21"/>
    </location>
</feature>
<keyword evidence="3" id="KW-0813">Transport</keyword>
<organism evidence="8 9">
    <name type="scientific">Listeria welshimeri</name>
    <dbReference type="NCBI Taxonomy" id="1643"/>
    <lineage>
        <taxon>Bacteria</taxon>
        <taxon>Bacillati</taxon>
        <taxon>Bacillota</taxon>
        <taxon>Bacilli</taxon>
        <taxon>Bacillales</taxon>
        <taxon>Listeriaceae</taxon>
        <taxon>Listeria</taxon>
    </lineage>
</organism>
<keyword evidence="4 6" id="KW-0732">Signal</keyword>
<evidence type="ECO:0000256" key="5">
    <source>
        <dbReference type="ARBA" id="ARBA00022856"/>
    </source>
</evidence>
<dbReference type="InterPro" id="IPR030678">
    <property type="entry name" value="Peptide/Ni-bd"/>
</dbReference>
<feature type="chain" id="PRO_5031548930" evidence="6">
    <location>
        <begin position="22"/>
        <end position="549"/>
    </location>
</feature>
<dbReference type="PANTHER" id="PTHR30290:SF10">
    <property type="entry name" value="PERIPLASMIC OLIGOPEPTIDE-BINDING PROTEIN-RELATED"/>
    <property type="match status" value="1"/>
</dbReference>
<dbReference type="GO" id="GO:0015833">
    <property type="term" value="P:peptide transport"/>
    <property type="evidence" value="ECO:0007669"/>
    <property type="project" value="UniProtKB-KW"/>
</dbReference>
<dbReference type="Gene3D" id="3.40.190.10">
    <property type="entry name" value="Periplasmic binding protein-like II"/>
    <property type="match status" value="1"/>
</dbReference>
<dbReference type="EMBL" id="JAAROP010000029">
    <property type="protein sequence ID" value="MBC1324263.1"/>
    <property type="molecule type" value="Genomic_DNA"/>
</dbReference>
<evidence type="ECO:0000256" key="1">
    <source>
        <dbReference type="ARBA" id="ARBA00004196"/>
    </source>
</evidence>
<feature type="domain" description="Solute-binding protein family 5" evidence="7">
    <location>
        <begin position="79"/>
        <end position="467"/>
    </location>
</feature>
<dbReference type="FunFam" id="3.90.76.10:FF:000001">
    <property type="entry name" value="Oligopeptide ABC transporter substrate-binding protein"/>
    <property type="match status" value="1"/>
</dbReference>
<reference evidence="8 9" key="1">
    <citation type="submission" date="2020-03" db="EMBL/GenBank/DDBJ databases">
        <title>Soil Listeria distribution.</title>
        <authorList>
            <person name="Liao J."/>
            <person name="Wiedmann M."/>
        </authorList>
    </citation>
    <scope>NUCLEOTIDE SEQUENCE [LARGE SCALE GENOMIC DNA]</scope>
    <source>
        <strain evidence="8 9">FSL L7-1829</strain>
    </source>
</reference>
<evidence type="ECO:0000313" key="8">
    <source>
        <dbReference type="EMBL" id="MBC1324263.1"/>
    </source>
</evidence>
<evidence type="ECO:0000256" key="6">
    <source>
        <dbReference type="SAM" id="SignalP"/>
    </source>
</evidence>
<comment type="caution">
    <text evidence="8">The sequence shown here is derived from an EMBL/GenBank/DDBJ whole genome shotgun (WGS) entry which is preliminary data.</text>
</comment>
<dbReference type="AlphaFoldDB" id="A0A7X0T860"/>
<comment type="subcellular location">
    <subcellularLocation>
        <location evidence="1">Cell envelope</location>
    </subcellularLocation>
</comment>
<dbReference type="Gene3D" id="3.90.76.10">
    <property type="entry name" value="Dipeptide-binding Protein, Domain 1"/>
    <property type="match status" value="1"/>
</dbReference>
<protein>
    <submittedName>
        <fullName evidence="8">Peptide ABC transporter substrate-binding protein</fullName>
    </submittedName>
</protein>
<dbReference type="PIRSF" id="PIRSF002741">
    <property type="entry name" value="MppA"/>
    <property type="match status" value="1"/>
</dbReference>
<dbReference type="PANTHER" id="PTHR30290">
    <property type="entry name" value="PERIPLASMIC BINDING COMPONENT OF ABC TRANSPORTER"/>
    <property type="match status" value="1"/>
</dbReference>